<proteinExistence type="predicted"/>
<dbReference type="AlphaFoldDB" id="A0A8D8CAX8"/>
<evidence type="ECO:0000256" key="1">
    <source>
        <dbReference type="SAM" id="MobiDB-lite"/>
    </source>
</evidence>
<accession>A0A8D8CAX8</accession>
<feature type="region of interest" description="Disordered" evidence="1">
    <location>
        <begin position="69"/>
        <end position="94"/>
    </location>
</feature>
<protein>
    <submittedName>
        <fullName evidence="2">(northern house mosquito) hypothetical protein</fullName>
    </submittedName>
</protein>
<evidence type="ECO:0000313" key="2">
    <source>
        <dbReference type="EMBL" id="CAG6487071.1"/>
    </source>
</evidence>
<dbReference type="EMBL" id="HBUE01105681">
    <property type="protein sequence ID" value="CAG6487071.1"/>
    <property type="molecule type" value="Transcribed_RNA"/>
</dbReference>
<sequence>MHFTLIFPSSKCSCPSSNLSRATDRSYRLFTRAFLPPPDFPLPAWMAAGEGSTDPVEVELVVSERAAAAEATMASGTANSPPPPSSEFVKSPDSSSDLWRREDLVDFLLLVAATVDVLPSVPLLLLPLPEVALTAGKVRNSNLDGGCITPSG</sequence>
<name>A0A8D8CAX8_CULPI</name>
<organism evidence="2">
    <name type="scientific">Culex pipiens</name>
    <name type="common">House mosquito</name>
    <dbReference type="NCBI Taxonomy" id="7175"/>
    <lineage>
        <taxon>Eukaryota</taxon>
        <taxon>Metazoa</taxon>
        <taxon>Ecdysozoa</taxon>
        <taxon>Arthropoda</taxon>
        <taxon>Hexapoda</taxon>
        <taxon>Insecta</taxon>
        <taxon>Pterygota</taxon>
        <taxon>Neoptera</taxon>
        <taxon>Endopterygota</taxon>
        <taxon>Diptera</taxon>
        <taxon>Nematocera</taxon>
        <taxon>Culicoidea</taxon>
        <taxon>Culicidae</taxon>
        <taxon>Culicinae</taxon>
        <taxon>Culicini</taxon>
        <taxon>Culex</taxon>
        <taxon>Culex</taxon>
    </lineage>
</organism>
<reference evidence="2" key="1">
    <citation type="submission" date="2021-05" db="EMBL/GenBank/DDBJ databases">
        <authorList>
            <person name="Alioto T."/>
            <person name="Alioto T."/>
            <person name="Gomez Garrido J."/>
        </authorList>
    </citation>
    <scope>NUCLEOTIDE SEQUENCE</scope>
</reference>